<feature type="compositionally biased region" description="Acidic residues" evidence="1">
    <location>
        <begin position="221"/>
        <end position="240"/>
    </location>
</feature>
<feature type="region of interest" description="Disordered" evidence="1">
    <location>
        <begin position="43"/>
        <end position="64"/>
    </location>
</feature>
<keyword evidence="2" id="KW-0732">Signal</keyword>
<feature type="compositionally biased region" description="Low complexity" evidence="1">
    <location>
        <begin position="258"/>
        <end position="336"/>
    </location>
</feature>
<name>A0ABN9TT50_9DINO</name>
<evidence type="ECO:0000313" key="3">
    <source>
        <dbReference type="EMBL" id="CAK0849150.1"/>
    </source>
</evidence>
<feature type="region of interest" description="Disordered" evidence="1">
    <location>
        <begin position="99"/>
        <end position="338"/>
    </location>
</feature>
<feature type="region of interest" description="Disordered" evidence="1">
    <location>
        <begin position="407"/>
        <end position="460"/>
    </location>
</feature>
<feature type="signal peptide" evidence="2">
    <location>
        <begin position="1"/>
        <end position="22"/>
    </location>
</feature>
<comment type="caution">
    <text evidence="3">The sequence shown here is derived from an EMBL/GenBank/DDBJ whole genome shotgun (WGS) entry which is preliminary data.</text>
</comment>
<evidence type="ECO:0000256" key="1">
    <source>
        <dbReference type="SAM" id="MobiDB-lite"/>
    </source>
</evidence>
<feature type="chain" id="PRO_5045155247" evidence="2">
    <location>
        <begin position="23"/>
        <end position="460"/>
    </location>
</feature>
<dbReference type="EMBL" id="CAUYUJ010015038">
    <property type="protein sequence ID" value="CAK0849150.1"/>
    <property type="molecule type" value="Genomic_DNA"/>
</dbReference>
<keyword evidence="4" id="KW-1185">Reference proteome</keyword>
<accession>A0ABN9TT50</accession>
<reference evidence="3" key="1">
    <citation type="submission" date="2023-10" db="EMBL/GenBank/DDBJ databases">
        <authorList>
            <person name="Chen Y."/>
            <person name="Shah S."/>
            <person name="Dougan E. K."/>
            <person name="Thang M."/>
            <person name="Chan C."/>
        </authorList>
    </citation>
    <scope>NUCLEOTIDE SEQUENCE [LARGE SCALE GENOMIC DNA]</scope>
</reference>
<protein>
    <submittedName>
        <fullName evidence="3">Uncharacterized protein</fullName>
    </submittedName>
</protein>
<proteinExistence type="predicted"/>
<gene>
    <name evidence="3" type="ORF">PCOR1329_LOCUS41902</name>
</gene>
<dbReference type="Proteomes" id="UP001189429">
    <property type="component" value="Unassembled WGS sequence"/>
</dbReference>
<sequence>MARSRTSTTLVLLASSFAPALPTRLTKREAHLRGADLHADQLDLPALEGPDGTAAADDEAASGTDAVDLAGRSALGALRGAEEEDSLWRDASFLVAGTQAPAGHDKGTSGPAPATTPQDAMYSDDFLTNNGDEYDDLAEKVAQQMDQTDNGGGRYIVPQDEAKEIFLPPTTTEPAPLPPTKSPPSSTEGAGAATDSPVESSSDPAGVAPPPAAHSEKGESAEPDLSEEASSDPGGEEDKIEDSVKDEEKQVEDEESAAEAPDAEQASTGTAADEEAAASGEETAAEGADATATEPAVAAPREADQAAPAKKPSAEARVPAAPEEASADAPVPAAPVEEVEEENYGCKSWCVTHTAAWEYKCDWRNCASCSDCPSDPDEAKCHGTCSRSRALWTEKCAWIDCSGCSECDEESVAPLPPPGEDQPKSVPEATPKPKLEPPPQSPSRRVLESRSPPLQSPRSC</sequence>
<organism evidence="3 4">
    <name type="scientific">Prorocentrum cordatum</name>
    <dbReference type="NCBI Taxonomy" id="2364126"/>
    <lineage>
        <taxon>Eukaryota</taxon>
        <taxon>Sar</taxon>
        <taxon>Alveolata</taxon>
        <taxon>Dinophyceae</taxon>
        <taxon>Prorocentrales</taxon>
        <taxon>Prorocentraceae</taxon>
        <taxon>Prorocentrum</taxon>
    </lineage>
</organism>
<evidence type="ECO:0000256" key="2">
    <source>
        <dbReference type="SAM" id="SignalP"/>
    </source>
</evidence>
<evidence type="ECO:0000313" key="4">
    <source>
        <dbReference type="Proteomes" id="UP001189429"/>
    </source>
</evidence>